<feature type="signal peptide" evidence="2">
    <location>
        <begin position="1"/>
        <end position="18"/>
    </location>
</feature>
<gene>
    <name evidence="3" type="ORF">EJ06DRAFT_188350</name>
</gene>
<evidence type="ECO:0000256" key="2">
    <source>
        <dbReference type="SAM" id="SignalP"/>
    </source>
</evidence>
<keyword evidence="4" id="KW-1185">Reference proteome</keyword>
<dbReference type="EMBL" id="ML996688">
    <property type="protein sequence ID" value="KAF2404110.1"/>
    <property type="molecule type" value="Genomic_DNA"/>
</dbReference>
<evidence type="ECO:0000313" key="3">
    <source>
        <dbReference type="EMBL" id="KAF2404110.1"/>
    </source>
</evidence>
<feature type="chain" id="PRO_5026251428" evidence="2">
    <location>
        <begin position="19"/>
        <end position="195"/>
    </location>
</feature>
<accession>A0A6G1I748</accession>
<reference evidence="3" key="1">
    <citation type="journal article" date="2020" name="Stud. Mycol.">
        <title>101 Dothideomycetes genomes: a test case for predicting lifestyles and emergence of pathogens.</title>
        <authorList>
            <person name="Haridas S."/>
            <person name="Albert R."/>
            <person name="Binder M."/>
            <person name="Bloem J."/>
            <person name="Labutti K."/>
            <person name="Salamov A."/>
            <person name="Andreopoulos B."/>
            <person name="Baker S."/>
            <person name="Barry K."/>
            <person name="Bills G."/>
            <person name="Bluhm B."/>
            <person name="Cannon C."/>
            <person name="Castanera R."/>
            <person name="Culley D."/>
            <person name="Daum C."/>
            <person name="Ezra D."/>
            <person name="Gonzalez J."/>
            <person name="Henrissat B."/>
            <person name="Kuo A."/>
            <person name="Liang C."/>
            <person name="Lipzen A."/>
            <person name="Lutzoni F."/>
            <person name="Magnuson J."/>
            <person name="Mondo S."/>
            <person name="Nolan M."/>
            <person name="Ohm R."/>
            <person name="Pangilinan J."/>
            <person name="Park H.-J."/>
            <person name="Ramirez L."/>
            <person name="Alfaro M."/>
            <person name="Sun H."/>
            <person name="Tritt A."/>
            <person name="Yoshinaga Y."/>
            <person name="Zwiers L.-H."/>
            <person name="Turgeon B."/>
            <person name="Goodwin S."/>
            <person name="Spatafora J."/>
            <person name="Crous P."/>
            <person name="Grigoriev I."/>
        </authorList>
    </citation>
    <scope>NUCLEOTIDE SEQUENCE</scope>
    <source>
        <strain evidence="3">CBS 262.69</strain>
    </source>
</reference>
<protein>
    <submittedName>
        <fullName evidence="3">Uncharacterized protein</fullName>
    </submittedName>
</protein>
<feature type="region of interest" description="Disordered" evidence="1">
    <location>
        <begin position="176"/>
        <end position="195"/>
    </location>
</feature>
<keyword evidence="2" id="KW-0732">Signal</keyword>
<sequence>MHTPANGIVLLRVGLVRTTGLTATSVHYLPPIHPPPTYPSLAVASRSSTTVGGEKKSHRRVGKVKKKKFLPPHTGNSGSLTDVLAILFPASPVCPYVCPPRCPLHSFLSLPLSSPRTFPVKNCRLLVLNLLACLLAATHRHPPYQYVHTVYTILSNLLILPPSLSLQRKNRPLPRIHPSHTLPHPPLHTNALRGI</sequence>
<dbReference type="Proteomes" id="UP000799640">
    <property type="component" value="Unassembled WGS sequence"/>
</dbReference>
<dbReference type="AlphaFoldDB" id="A0A6G1I748"/>
<evidence type="ECO:0000256" key="1">
    <source>
        <dbReference type="SAM" id="MobiDB-lite"/>
    </source>
</evidence>
<name>A0A6G1I748_9PEZI</name>
<evidence type="ECO:0000313" key="4">
    <source>
        <dbReference type="Proteomes" id="UP000799640"/>
    </source>
</evidence>
<organism evidence="3 4">
    <name type="scientific">Trichodelitschia bisporula</name>
    <dbReference type="NCBI Taxonomy" id="703511"/>
    <lineage>
        <taxon>Eukaryota</taxon>
        <taxon>Fungi</taxon>
        <taxon>Dikarya</taxon>
        <taxon>Ascomycota</taxon>
        <taxon>Pezizomycotina</taxon>
        <taxon>Dothideomycetes</taxon>
        <taxon>Dothideomycetes incertae sedis</taxon>
        <taxon>Phaeotrichales</taxon>
        <taxon>Phaeotrichaceae</taxon>
        <taxon>Trichodelitschia</taxon>
    </lineage>
</organism>
<proteinExistence type="predicted"/>